<dbReference type="Gene3D" id="1.50.10.100">
    <property type="entry name" value="Chondroitin AC/alginate lyase"/>
    <property type="match status" value="1"/>
</dbReference>
<dbReference type="InterPro" id="IPR012970">
    <property type="entry name" value="Lyase_8_alpha_N"/>
</dbReference>
<dbReference type="PANTHER" id="PTHR38481:SF1">
    <property type="entry name" value="HYALURONATE LYASE"/>
    <property type="match status" value="1"/>
</dbReference>
<dbReference type="Proteomes" id="UP000308713">
    <property type="component" value="Unassembled WGS sequence"/>
</dbReference>
<dbReference type="Pfam" id="PF08124">
    <property type="entry name" value="Lyase_8_N"/>
    <property type="match status" value="1"/>
</dbReference>
<keyword evidence="12" id="KW-1185">Reference proteome</keyword>
<feature type="active site" evidence="7">
    <location>
        <position position="461"/>
    </location>
</feature>
<evidence type="ECO:0000256" key="5">
    <source>
        <dbReference type="ARBA" id="ARBA00022837"/>
    </source>
</evidence>
<evidence type="ECO:0000259" key="10">
    <source>
        <dbReference type="Pfam" id="PF08124"/>
    </source>
</evidence>
<dbReference type="InterPro" id="IPR011013">
    <property type="entry name" value="Gal_mutarotase_sf_dom"/>
</dbReference>
<feature type="active site" evidence="7">
    <location>
        <position position="515"/>
    </location>
</feature>
<name>A0A5C4SP20_9FLAO</name>
<dbReference type="GO" id="GO:0030246">
    <property type="term" value="F:carbohydrate binding"/>
    <property type="evidence" value="ECO:0007669"/>
    <property type="project" value="InterPro"/>
</dbReference>
<keyword evidence="6" id="KW-0456">Lyase</keyword>
<evidence type="ECO:0000256" key="3">
    <source>
        <dbReference type="ARBA" id="ARBA00011245"/>
    </source>
</evidence>
<feature type="domain" description="Polysaccharide lyase family 8 C-terminal" evidence="9">
    <location>
        <begin position="859"/>
        <end position="919"/>
    </location>
</feature>
<evidence type="ECO:0000256" key="2">
    <source>
        <dbReference type="ARBA" id="ARBA00006699"/>
    </source>
</evidence>
<dbReference type="Pfam" id="PF02278">
    <property type="entry name" value="Lyase_8"/>
    <property type="match status" value="1"/>
</dbReference>
<comment type="caution">
    <text evidence="11">The sequence shown here is derived from an EMBL/GenBank/DDBJ whole genome shotgun (WGS) entry which is preliminary data.</text>
</comment>
<accession>A0A5C4SP20</accession>
<dbReference type="SUPFAM" id="SSF48230">
    <property type="entry name" value="Chondroitin AC/alginate lyase"/>
    <property type="match status" value="1"/>
</dbReference>
<evidence type="ECO:0000256" key="4">
    <source>
        <dbReference type="ARBA" id="ARBA00022729"/>
    </source>
</evidence>
<dbReference type="PANTHER" id="PTHR38481">
    <property type="entry name" value="HYALURONATE LYASE"/>
    <property type="match status" value="1"/>
</dbReference>
<comment type="similarity">
    <text evidence="2">Belongs to the polysaccharide lyase 8 family.</text>
</comment>
<evidence type="ECO:0000313" key="12">
    <source>
        <dbReference type="Proteomes" id="UP000308713"/>
    </source>
</evidence>
<organism evidence="11 12">
    <name type="scientific">Allotamlana fucoidanivorans</name>
    <dbReference type="NCBI Taxonomy" id="2583814"/>
    <lineage>
        <taxon>Bacteria</taxon>
        <taxon>Pseudomonadati</taxon>
        <taxon>Bacteroidota</taxon>
        <taxon>Flavobacteriia</taxon>
        <taxon>Flavobacteriales</taxon>
        <taxon>Flavobacteriaceae</taxon>
        <taxon>Allotamlana</taxon>
    </lineage>
</organism>
<comment type="subunit">
    <text evidence="3">Monomer.</text>
</comment>
<evidence type="ECO:0000259" key="8">
    <source>
        <dbReference type="Pfam" id="PF02278"/>
    </source>
</evidence>
<dbReference type="SUPFAM" id="SSF49863">
    <property type="entry name" value="Hyaluronate lyase-like, C-terminal domain"/>
    <property type="match status" value="1"/>
</dbReference>
<evidence type="ECO:0000256" key="6">
    <source>
        <dbReference type="ARBA" id="ARBA00023239"/>
    </source>
</evidence>
<feature type="domain" description="Polysaccharide lyase family 8 central" evidence="8">
    <location>
        <begin position="570"/>
        <end position="835"/>
    </location>
</feature>
<feature type="domain" description="Polysaccharide lyase 8 N-terminal alpha-helical" evidence="10">
    <location>
        <begin position="436"/>
        <end position="516"/>
    </location>
</feature>
<evidence type="ECO:0000256" key="7">
    <source>
        <dbReference type="PIRSR" id="PIRSR638970-1"/>
    </source>
</evidence>
<dbReference type="Gene3D" id="2.60.220.10">
    <property type="entry name" value="Polysaccharide lyase family 8-like, C-terminal"/>
    <property type="match status" value="1"/>
</dbReference>
<dbReference type="InterPro" id="IPR038970">
    <property type="entry name" value="Lyase_8"/>
</dbReference>
<dbReference type="GO" id="GO:0016837">
    <property type="term" value="F:carbon-oxygen lyase activity, acting on polysaccharides"/>
    <property type="evidence" value="ECO:0007669"/>
    <property type="project" value="UniProtKB-ARBA"/>
</dbReference>
<protein>
    <submittedName>
        <fullName evidence="11">Silent information regulator protein Sir2</fullName>
    </submittedName>
</protein>
<dbReference type="SUPFAM" id="SSF74650">
    <property type="entry name" value="Galactose mutarotase-like"/>
    <property type="match status" value="1"/>
</dbReference>
<evidence type="ECO:0000256" key="1">
    <source>
        <dbReference type="ARBA" id="ARBA00001913"/>
    </source>
</evidence>
<dbReference type="Gene3D" id="2.70.98.10">
    <property type="match status" value="1"/>
</dbReference>
<keyword evidence="5" id="KW-0106">Calcium</keyword>
<keyword evidence="4" id="KW-0732">Signal</keyword>
<dbReference type="RefSeq" id="WP_139695036.1">
    <property type="nucleotide sequence ID" value="NZ_CP074074.1"/>
</dbReference>
<evidence type="ECO:0000259" key="9">
    <source>
        <dbReference type="Pfam" id="PF02884"/>
    </source>
</evidence>
<dbReference type="InterPro" id="IPR014718">
    <property type="entry name" value="GH-type_carb-bd"/>
</dbReference>
<dbReference type="InterPro" id="IPR003159">
    <property type="entry name" value="Lyase_8_central_dom"/>
</dbReference>
<dbReference type="InterPro" id="IPR008929">
    <property type="entry name" value="Chondroitin_lyas"/>
</dbReference>
<dbReference type="EMBL" id="VDCS01000003">
    <property type="protein sequence ID" value="TNJ46022.1"/>
    <property type="molecule type" value="Genomic_DNA"/>
</dbReference>
<dbReference type="Pfam" id="PF02884">
    <property type="entry name" value="Lyase_8_C"/>
    <property type="match status" value="1"/>
</dbReference>
<comment type="cofactor">
    <cofactor evidence="1">
        <name>Ca(2+)</name>
        <dbReference type="ChEBI" id="CHEBI:29108"/>
    </cofactor>
</comment>
<dbReference type="GO" id="GO:0005576">
    <property type="term" value="C:extracellular region"/>
    <property type="evidence" value="ECO:0007669"/>
    <property type="project" value="InterPro"/>
</dbReference>
<dbReference type="InterPro" id="IPR011071">
    <property type="entry name" value="Lyase_8-like_C"/>
</dbReference>
<dbReference type="GO" id="GO:0005975">
    <property type="term" value="P:carbohydrate metabolic process"/>
    <property type="evidence" value="ECO:0007669"/>
    <property type="project" value="InterPro"/>
</dbReference>
<sequence>MKQILFYLYSLVCILITYGQEKEILFADYFDINTNKNEGSIVNGKINLKRNKDYLNERVPSTYSFKIIKSDTDIFDLKTEFDEQGRLFGLFMVAKGKNTGKQDSREYNLLVELRSEGQVLATKNIKIHVVEKTMWDHFIEFYTPITLTTPRLYGRKKIKEEDLPQLINQLLKNNGQFEFTSMYEKSILDYSKRGEIEIEWQKVSNIIGGLGYAYANSKTYGLPSGNRVNIEKLRHAIYKAVIQYADQLPVEPNDVIINGKPIGNDLGDGFSKLKDYGYLSTQIVTHQWIVTDALVAPLINIWPSVLDDISRGDEEAKKLYNSVLRFYQLFFSISTPRRAMDDNNQRWKNISKFNYSEGAWSDANIGHRMRTLMALPILWVDYNRPITYVPYWYDDYFNNTKFEGLTFAHGWSPNGVVKDLRNWCNKLSLPSHTYNQSGFHPDGTVSHHLGNNSSDVAMDAYGFEWLTTVNKAIPYFKNTPFPLKDENYQFIADRFNYTYRRMIYKDNLDYVVTGRSFFGDLSDFGSKKVAREIKILLEGKSPTTKIENEKELIELKDALKSKTHTFTGTTAFWNADYLMHRKENKETNYFFSVKHKSIRTSGAEDFSKVRKSWHTGSGVFQLMVEGDEYSTEVKSNADWHTMPGVTEEWNTTPLPKKGHASDAKPGDNLFSGILSDNEYGLTGYHHLPRDSYTAAEALKSYHLIDNYGIALGSNIQRKLHSVGKEPIVTCIDQSKFDSTLTFCLNGTVGEIKPGENTNLSEPITEPSWLHHGKKGYLIFPKNKQDLQIKTGKEINVTASDLKISKSKNFILALNHGIKPNNKEGNDYHYVLLAGVEVGDMQNALDSYLLDLKTYYLKDKYHALISNKHNLMQIVFFDSARAKLENDTWVEADKPALVMIKDLSSAIRLSVTDPMHNLESDKITLKVPFKLKPGSYEYNFSGIQQQRGENVLVTQSDKESIITINLPDKNDGSFYSYREELYAGAPIVLVLEKQM</sequence>
<reference evidence="11 12" key="1">
    <citation type="submission" date="2019-05" db="EMBL/GenBank/DDBJ databases">
        <title>Tamlana fucoidanivorans sp. nov., isolated from the surface of algae collected from Fujian province in China.</title>
        <authorList>
            <person name="Li J."/>
        </authorList>
    </citation>
    <scope>NUCLEOTIDE SEQUENCE [LARGE SCALE GENOMIC DNA]</scope>
    <source>
        <strain evidence="11 12">CW2-9</strain>
    </source>
</reference>
<feature type="active site" evidence="7">
    <location>
        <position position="448"/>
    </location>
</feature>
<dbReference type="OrthoDB" id="6394136at2"/>
<evidence type="ECO:0000313" key="11">
    <source>
        <dbReference type="EMBL" id="TNJ46022.1"/>
    </source>
</evidence>
<dbReference type="AlphaFoldDB" id="A0A5C4SP20"/>
<dbReference type="InterPro" id="IPR004103">
    <property type="entry name" value="Lyase_8_C"/>
</dbReference>
<proteinExistence type="inferred from homology"/>
<gene>
    <name evidence="11" type="ORF">FGF67_03225</name>
</gene>